<dbReference type="PANTHER" id="PTHR47360">
    <property type="entry name" value="MUREIN DD-ENDOPEPTIDASE MEPS/MUREIN LD-CARBOXYPEPTIDASE"/>
    <property type="match status" value="1"/>
</dbReference>
<dbReference type="AlphaFoldDB" id="A0A8J2ZPT7"/>
<dbReference type="SUPFAM" id="SSF54001">
    <property type="entry name" value="Cysteine proteinases"/>
    <property type="match status" value="1"/>
</dbReference>
<feature type="domain" description="NlpC/P60" evidence="8">
    <location>
        <begin position="239"/>
        <end position="358"/>
    </location>
</feature>
<comment type="caution">
    <text evidence="9">The sequence shown here is derived from an EMBL/GenBank/DDBJ whole genome shotgun (WGS) entry which is preliminary data.</text>
</comment>
<dbReference type="SMART" id="SM00257">
    <property type="entry name" value="LysM"/>
    <property type="match status" value="4"/>
</dbReference>
<evidence type="ECO:0000259" key="7">
    <source>
        <dbReference type="PROSITE" id="PS51782"/>
    </source>
</evidence>
<comment type="similarity">
    <text evidence="1">Belongs to the peptidase C40 family.</text>
</comment>
<reference evidence="9" key="1">
    <citation type="journal article" date="2014" name="Int. J. Syst. Evol. Microbiol.">
        <title>Complete genome sequence of Corynebacterium casei LMG S-19264T (=DSM 44701T), isolated from a smear-ripened cheese.</title>
        <authorList>
            <consortium name="US DOE Joint Genome Institute (JGI-PGF)"/>
            <person name="Walter F."/>
            <person name="Albersmeier A."/>
            <person name="Kalinowski J."/>
            <person name="Ruckert C."/>
        </authorList>
    </citation>
    <scope>NUCLEOTIDE SEQUENCE</scope>
    <source>
        <strain evidence="9">CGMCC 1.12360</strain>
    </source>
</reference>
<evidence type="ECO:0000256" key="6">
    <source>
        <dbReference type="ARBA" id="ARBA00022807"/>
    </source>
</evidence>
<dbReference type="EMBL" id="BMEV01000001">
    <property type="protein sequence ID" value="GGH68111.1"/>
    <property type="molecule type" value="Genomic_DNA"/>
</dbReference>
<dbReference type="PANTHER" id="PTHR47360:SF1">
    <property type="entry name" value="ENDOPEPTIDASE NLPC-RELATED"/>
    <property type="match status" value="1"/>
</dbReference>
<keyword evidence="6" id="KW-0788">Thiol protease</keyword>
<name>A0A8J2ZPT7_9BACI</name>
<feature type="domain" description="LysM" evidence="7">
    <location>
        <begin position="185"/>
        <end position="228"/>
    </location>
</feature>
<dbReference type="Gene3D" id="3.90.1720.10">
    <property type="entry name" value="endopeptidase domain like (from Nostoc punctiforme)"/>
    <property type="match status" value="1"/>
</dbReference>
<evidence type="ECO:0000256" key="4">
    <source>
        <dbReference type="ARBA" id="ARBA00022737"/>
    </source>
</evidence>
<dbReference type="InterPro" id="IPR038765">
    <property type="entry name" value="Papain-like_cys_pep_sf"/>
</dbReference>
<evidence type="ECO:0000256" key="5">
    <source>
        <dbReference type="ARBA" id="ARBA00022801"/>
    </source>
</evidence>
<dbReference type="SUPFAM" id="SSF54106">
    <property type="entry name" value="LysM domain"/>
    <property type="match status" value="4"/>
</dbReference>
<dbReference type="InterPro" id="IPR000064">
    <property type="entry name" value="NLP_P60_dom"/>
</dbReference>
<evidence type="ECO:0000259" key="8">
    <source>
        <dbReference type="PROSITE" id="PS51935"/>
    </source>
</evidence>
<dbReference type="Proteomes" id="UP000602050">
    <property type="component" value="Unassembled WGS sequence"/>
</dbReference>
<dbReference type="Pfam" id="PF01476">
    <property type="entry name" value="LysM"/>
    <property type="match status" value="5"/>
</dbReference>
<keyword evidence="10" id="KW-1185">Reference proteome</keyword>
<reference evidence="9" key="2">
    <citation type="submission" date="2020-09" db="EMBL/GenBank/DDBJ databases">
        <authorList>
            <person name="Sun Q."/>
            <person name="Zhou Y."/>
        </authorList>
    </citation>
    <scope>NUCLEOTIDE SEQUENCE</scope>
    <source>
        <strain evidence="9">CGMCC 1.12360</strain>
    </source>
</reference>
<dbReference type="Gene3D" id="3.10.350.10">
    <property type="entry name" value="LysM domain"/>
    <property type="match status" value="4"/>
</dbReference>
<evidence type="ECO:0000256" key="2">
    <source>
        <dbReference type="ARBA" id="ARBA00022670"/>
    </source>
</evidence>
<feature type="domain" description="LysM" evidence="7">
    <location>
        <begin position="29"/>
        <end position="72"/>
    </location>
</feature>
<dbReference type="PROSITE" id="PS51782">
    <property type="entry name" value="LYSM"/>
    <property type="match status" value="4"/>
</dbReference>
<keyword evidence="3" id="KW-0732">Signal</keyword>
<protein>
    <submittedName>
        <fullName evidence="9">D-gamma-glutamyl-meso-diaminopimelic acid endopeptidase CwlS</fullName>
    </submittedName>
</protein>
<dbReference type="InterPro" id="IPR052062">
    <property type="entry name" value="Murein_DD/LD_carboxypeptidase"/>
</dbReference>
<keyword evidence="4" id="KW-0677">Repeat</keyword>
<dbReference type="PROSITE" id="PS51935">
    <property type="entry name" value="NLPC_P60"/>
    <property type="match status" value="1"/>
</dbReference>
<dbReference type="GO" id="GO:0006508">
    <property type="term" value="P:proteolysis"/>
    <property type="evidence" value="ECO:0007669"/>
    <property type="project" value="UniProtKB-KW"/>
</dbReference>
<dbReference type="GO" id="GO:0008234">
    <property type="term" value="F:cysteine-type peptidase activity"/>
    <property type="evidence" value="ECO:0007669"/>
    <property type="project" value="UniProtKB-KW"/>
</dbReference>
<evidence type="ECO:0000313" key="10">
    <source>
        <dbReference type="Proteomes" id="UP000602050"/>
    </source>
</evidence>
<gene>
    <name evidence="9" type="primary">cwlS</name>
    <name evidence="9" type="ORF">GCM10010978_00760</name>
</gene>
<dbReference type="CDD" id="cd00118">
    <property type="entry name" value="LysM"/>
    <property type="match status" value="4"/>
</dbReference>
<dbReference type="Pfam" id="PF00877">
    <property type="entry name" value="NLPC_P60"/>
    <property type="match status" value="1"/>
</dbReference>
<dbReference type="InterPro" id="IPR036779">
    <property type="entry name" value="LysM_dom_sf"/>
</dbReference>
<evidence type="ECO:0000256" key="1">
    <source>
        <dbReference type="ARBA" id="ARBA00007074"/>
    </source>
</evidence>
<keyword evidence="2" id="KW-0645">Protease</keyword>
<proteinExistence type="inferred from homology"/>
<dbReference type="InterPro" id="IPR018392">
    <property type="entry name" value="LysM"/>
</dbReference>
<organism evidence="9 10">
    <name type="scientific">Compostibacillus humi</name>
    <dbReference type="NCBI Taxonomy" id="1245525"/>
    <lineage>
        <taxon>Bacteria</taxon>
        <taxon>Bacillati</taxon>
        <taxon>Bacillota</taxon>
        <taxon>Bacilli</taxon>
        <taxon>Bacillales</taxon>
        <taxon>Bacillaceae</taxon>
        <taxon>Compostibacillus</taxon>
    </lineage>
</organism>
<sequence length="358" mass="38219">MPVASLLDWNNLDSTTIFRGQTLIVNKPVYYTVKKDDSLTQIAKNYGTTVQTIKDLNKLTSNTIYVGQRLTLPNAARETGNSTTYTVKRGDTLSKIAKEHGTTVKAIKDANGLTSDTIHVGQTLKLSGSASTAQTYTVKPGDTLYSIAVKHGTTVQAIKKANGLTSNSIRVGQTLKLSGSASTAQTYTVKPGDTLYSIAVKHGTTVQAIKKANGLTSNSIRVGQTLKLSGKPSAVQPSANIVEALIAEGKKYIGVPYVWGGTSPAGFDCSGFLHYVFLQNGISIPRTVETIWNAGKPVASLLIGDLVFFETYKKGPSHAGIYLGNGQFLHASTSAGVTISNMDNPYWSPRYLGAKQLH</sequence>
<keyword evidence="5" id="KW-0378">Hydrolase</keyword>
<evidence type="ECO:0000256" key="3">
    <source>
        <dbReference type="ARBA" id="ARBA00022729"/>
    </source>
</evidence>
<feature type="domain" description="LysM" evidence="7">
    <location>
        <begin position="134"/>
        <end position="177"/>
    </location>
</feature>
<feature type="domain" description="LysM" evidence="7">
    <location>
        <begin position="83"/>
        <end position="126"/>
    </location>
</feature>
<accession>A0A8J2ZPT7</accession>
<evidence type="ECO:0000313" key="9">
    <source>
        <dbReference type="EMBL" id="GGH68111.1"/>
    </source>
</evidence>